<accession>A0ABW4LF29</accession>
<dbReference type="EMBL" id="JBHUEA010000014">
    <property type="protein sequence ID" value="MFD1721895.1"/>
    <property type="molecule type" value="Genomic_DNA"/>
</dbReference>
<sequence>MDAPDEWPTGRLLSTAARLVEHAWTARLEELGLTHAGLVALHLLQDGPRSQTALARAGRVQQQTMARTIERLERHGLVTRDRDAADARRMLVARTDAGAAAVEQAQDLEARVFPDVADPAAFRAALLQILAAAR</sequence>
<dbReference type="SMART" id="SM00347">
    <property type="entry name" value="HTH_MARR"/>
    <property type="match status" value="1"/>
</dbReference>
<evidence type="ECO:0000313" key="3">
    <source>
        <dbReference type="Proteomes" id="UP001597347"/>
    </source>
</evidence>
<name>A0ABW4LF29_9MICO</name>
<reference evidence="3" key="1">
    <citation type="journal article" date="2019" name="Int. J. Syst. Evol. Microbiol.">
        <title>The Global Catalogue of Microorganisms (GCM) 10K type strain sequencing project: providing services to taxonomists for standard genome sequencing and annotation.</title>
        <authorList>
            <consortium name="The Broad Institute Genomics Platform"/>
            <consortium name="The Broad Institute Genome Sequencing Center for Infectious Disease"/>
            <person name="Wu L."/>
            <person name="Ma J."/>
        </authorList>
    </citation>
    <scope>NUCLEOTIDE SEQUENCE [LARGE SCALE GENOMIC DNA]</scope>
    <source>
        <strain evidence="3">CGMCC 1.12471</strain>
    </source>
</reference>
<feature type="domain" description="HTH marR-type" evidence="1">
    <location>
        <begin position="1"/>
        <end position="134"/>
    </location>
</feature>
<dbReference type="Pfam" id="PF12802">
    <property type="entry name" value="MarR_2"/>
    <property type="match status" value="1"/>
</dbReference>
<dbReference type="PROSITE" id="PS50995">
    <property type="entry name" value="HTH_MARR_2"/>
    <property type="match status" value="1"/>
</dbReference>
<gene>
    <name evidence="2" type="ORF">ACFSBI_10055</name>
</gene>
<dbReference type="InterPro" id="IPR000835">
    <property type="entry name" value="HTH_MarR-typ"/>
</dbReference>
<organism evidence="2 3">
    <name type="scientific">Amnibacterium endophyticum</name>
    <dbReference type="NCBI Taxonomy" id="2109337"/>
    <lineage>
        <taxon>Bacteria</taxon>
        <taxon>Bacillati</taxon>
        <taxon>Actinomycetota</taxon>
        <taxon>Actinomycetes</taxon>
        <taxon>Micrococcales</taxon>
        <taxon>Microbacteriaceae</taxon>
        <taxon>Amnibacterium</taxon>
    </lineage>
</organism>
<dbReference type="RefSeq" id="WP_377934537.1">
    <property type="nucleotide sequence ID" value="NZ_JBHUEA010000014.1"/>
</dbReference>
<protein>
    <submittedName>
        <fullName evidence="2">MarR family winged helix-turn-helix transcriptional regulator</fullName>
    </submittedName>
</protein>
<dbReference type="Gene3D" id="1.10.10.10">
    <property type="entry name" value="Winged helix-like DNA-binding domain superfamily/Winged helix DNA-binding domain"/>
    <property type="match status" value="1"/>
</dbReference>
<dbReference type="Proteomes" id="UP001597347">
    <property type="component" value="Unassembled WGS sequence"/>
</dbReference>
<dbReference type="PANTHER" id="PTHR33164">
    <property type="entry name" value="TRANSCRIPTIONAL REGULATOR, MARR FAMILY"/>
    <property type="match status" value="1"/>
</dbReference>
<dbReference type="SUPFAM" id="SSF46785">
    <property type="entry name" value="Winged helix' DNA-binding domain"/>
    <property type="match status" value="1"/>
</dbReference>
<proteinExistence type="predicted"/>
<dbReference type="InterPro" id="IPR036388">
    <property type="entry name" value="WH-like_DNA-bd_sf"/>
</dbReference>
<comment type="caution">
    <text evidence="2">The sequence shown here is derived from an EMBL/GenBank/DDBJ whole genome shotgun (WGS) entry which is preliminary data.</text>
</comment>
<evidence type="ECO:0000259" key="1">
    <source>
        <dbReference type="PROSITE" id="PS50995"/>
    </source>
</evidence>
<dbReference type="PANTHER" id="PTHR33164:SF43">
    <property type="entry name" value="HTH-TYPE TRANSCRIPTIONAL REPRESSOR YETL"/>
    <property type="match status" value="1"/>
</dbReference>
<keyword evidence="3" id="KW-1185">Reference proteome</keyword>
<dbReference type="InterPro" id="IPR039422">
    <property type="entry name" value="MarR/SlyA-like"/>
</dbReference>
<dbReference type="InterPro" id="IPR036390">
    <property type="entry name" value="WH_DNA-bd_sf"/>
</dbReference>
<evidence type="ECO:0000313" key="2">
    <source>
        <dbReference type="EMBL" id="MFD1721895.1"/>
    </source>
</evidence>